<evidence type="ECO:0000313" key="3">
    <source>
        <dbReference type="Proteomes" id="UP000245207"/>
    </source>
</evidence>
<reference evidence="2 3" key="1">
    <citation type="journal article" date="2018" name="Mol. Plant">
        <title>The genome of Artemisia annua provides insight into the evolution of Asteraceae family and artemisinin biosynthesis.</title>
        <authorList>
            <person name="Shen Q."/>
            <person name="Zhang L."/>
            <person name="Liao Z."/>
            <person name="Wang S."/>
            <person name="Yan T."/>
            <person name="Shi P."/>
            <person name="Liu M."/>
            <person name="Fu X."/>
            <person name="Pan Q."/>
            <person name="Wang Y."/>
            <person name="Lv Z."/>
            <person name="Lu X."/>
            <person name="Zhang F."/>
            <person name="Jiang W."/>
            <person name="Ma Y."/>
            <person name="Chen M."/>
            <person name="Hao X."/>
            <person name="Li L."/>
            <person name="Tang Y."/>
            <person name="Lv G."/>
            <person name="Zhou Y."/>
            <person name="Sun X."/>
            <person name="Brodelius P.E."/>
            <person name="Rose J.K.C."/>
            <person name="Tang K."/>
        </authorList>
    </citation>
    <scope>NUCLEOTIDE SEQUENCE [LARGE SCALE GENOMIC DNA]</scope>
    <source>
        <strain evidence="3">cv. Huhao1</strain>
        <tissue evidence="2">Leaf</tissue>
    </source>
</reference>
<keyword evidence="3" id="KW-1185">Reference proteome</keyword>
<dbReference type="EMBL" id="PKPP01000345">
    <property type="protein sequence ID" value="PWA93936.1"/>
    <property type="molecule type" value="Genomic_DNA"/>
</dbReference>
<evidence type="ECO:0000313" key="2">
    <source>
        <dbReference type="EMBL" id="PWA93936.1"/>
    </source>
</evidence>
<name>A0A2U1Q7E7_ARTAN</name>
<accession>A0A2U1Q7E7</accession>
<dbReference type="GO" id="GO:0000725">
    <property type="term" value="P:recombinational repair"/>
    <property type="evidence" value="ECO:0007669"/>
    <property type="project" value="InterPro"/>
</dbReference>
<dbReference type="PANTHER" id="PTHR14523:SF1">
    <property type="entry name" value="HOMOLOGOUS RECOMBINATION OB-FOLD PROTEIN"/>
    <property type="match status" value="1"/>
</dbReference>
<feature type="domain" description="Homologous recombination OB-fold protein OB-fold" evidence="1">
    <location>
        <begin position="128"/>
        <end position="172"/>
    </location>
</feature>
<dbReference type="InterPro" id="IPR058570">
    <property type="entry name" value="HROB_OB"/>
</dbReference>
<dbReference type="OrthoDB" id="550780at2759"/>
<sequence length="182" mass="19978">MNSMPDLEWEQLLDIYDSDLRLSATTQNKVSSTFPRVDNYDQNPFRKIPGPAGIVQIEKKCKTADIRDGVDDGVMATQDYIKKVIDDVGEDSDFKSGPWVRAVEYVKADGGIVIGCFADIKKFIKKGKLEKAIAIIKSCTPNLLDDLHVTLKDVSGLISGTIHHKVVDDLSDVGCSGTGFEV</sequence>
<organism evidence="2 3">
    <name type="scientific">Artemisia annua</name>
    <name type="common">Sweet wormwood</name>
    <dbReference type="NCBI Taxonomy" id="35608"/>
    <lineage>
        <taxon>Eukaryota</taxon>
        <taxon>Viridiplantae</taxon>
        <taxon>Streptophyta</taxon>
        <taxon>Embryophyta</taxon>
        <taxon>Tracheophyta</taxon>
        <taxon>Spermatophyta</taxon>
        <taxon>Magnoliopsida</taxon>
        <taxon>eudicotyledons</taxon>
        <taxon>Gunneridae</taxon>
        <taxon>Pentapetalae</taxon>
        <taxon>asterids</taxon>
        <taxon>campanulids</taxon>
        <taxon>Asterales</taxon>
        <taxon>Asteraceae</taxon>
        <taxon>Asteroideae</taxon>
        <taxon>Anthemideae</taxon>
        <taxon>Artemisiinae</taxon>
        <taxon>Artemisia</taxon>
    </lineage>
</organism>
<dbReference type="Pfam" id="PF15072">
    <property type="entry name" value="HROB"/>
    <property type="match status" value="1"/>
</dbReference>
<evidence type="ECO:0000259" key="1">
    <source>
        <dbReference type="Pfam" id="PF15072"/>
    </source>
</evidence>
<comment type="caution">
    <text evidence="2">The sequence shown here is derived from an EMBL/GenBank/DDBJ whole genome shotgun (WGS) entry which is preliminary data.</text>
</comment>
<dbReference type="STRING" id="35608.A0A2U1Q7E7"/>
<dbReference type="InterPro" id="IPR028045">
    <property type="entry name" value="HROB"/>
</dbReference>
<proteinExistence type="predicted"/>
<dbReference type="Proteomes" id="UP000245207">
    <property type="component" value="Unassembled WGS sequence"/>
</dbReference>
<gene>
    <name evidence="2" type="ORF">CTI12_AA065890</name>
</gene>
<protein>
    <recommendedName>
        <fullName evidence="1">Homologous recombination OB-fold protein OB-fold domain-containing protein</fullName>
    </recommendedName>
</protein>
<dbReference type="AlphaFoldDB" id="A0A2U1Q7E7"/>
<dbReference type="PANTHER" id="PTHR14523">
    <property type="entry name" value="UNCHARACTERIZED PROTEIN C17ORF53 HOMOLOG"/>
    <property type="match status" value="1"/>
</dbReference>